<evidence type="ECO:0000313" key="3">
    <source>
        <dbReference type="Proteomes" id="UP000621454"/>
    </source>
</evidence>
<name>A0A916X0B3_9ACTN</name>
<sequence length="160" mass="18311">MLGSLITLMILFGISGLVVWALVKASTNNSNSTTSTTVWTPQQTYQPEPEQRVYGAPTHMRPPSPGFGQSDAERAAAQRKAERAQQRKAFAASVAVGAWELNKQRKQVRHERDRRWHQRERARQAAREREDARTIQKAQIDYINHLKRTGQYKKGGWWQG</sequence>
<evidence type="ECO:0000313" key="2">
    <source>
        <dbReference type="EMBL" id="GGB47895.1"/>
    </source>
</evidence>
<dbReference type="EMBL" id="BMGC01000063">
    <property type="protein sequence ID" value="GGB47895.1"/>
    <property type="molecule type" value="Genomic_DNA"/>
</dbReference>
<protein>
    <submittedName>
        <fullName evidence="2">Uncharacterized protein</fullName>
    </submittedName>
</protein>
<dbReference type="RefSeq" id="WP_188588918.1">
    <property type="nucleotide sequence ID" value="NZ_BMGC01000063.1"/>
</dbReference>
<comment type="caution">
    <text evidence="2">The sequence shown here is derived from an EMBL/GenBank/DDBJ whole genome shotgun (WGS) entry which is preliminary data.</text>
</comment>
<reference evidence="2" key="1">
    <citation type="journal article" date="2014" name="Int. J. Syst. Evol. Microbiol.">
        <title>Complete genome sequence of Corynebacterium casei LMG S-19264T (=DSM 44701T), isolated from a smear-ripened cheese.</title>
        <authorList>
            <consortium name="US DOE Joint Genome Institute (JGI-PGF)"/>
            <person name="Walter F."/>
            <person name="Albersmeier A."/>
            <person name="Kalinowski J."/>
            <person name="Ruckert C."/>
        </authorList>
    </citation>
    <scope>NUCLEOTIDE SEQUENCE</scope>
    <source>
        <strain evidence="2">CGMCC 1.12827</strain>
    </source>
</reference>
<keyword evidence="3" id="KW-1185">Reference proteome</keyword>
<reference evidence="2" key="2">
    <citation type="submission" date="2020-09" db="EMBL/GenBank/DDBJ databases">
        <authorList>
            <person name="Sun Q."/>
            <person name="Zhou Y."/>
        </authorList>
    </citation>
    <scope>NUCLEOTIDE SEQUENCE</scope>
    <source>
        <strain evidence="2">CGMCC 1.12827</strain>
    </source>
</reference>
<feature type="region of interest" description="Disordered" evidence="1">
    <location>
        <begin position="103"/>
        <end position="133"/>
    </location>
</feature>
<accession>A0A916X0B3</accession>
<proteinExistence type="predicted"/>
<feature type="region of interest" description="Disordered" evidence="1">
    <location>
        <begin position="28"/>
        <end position="87"/>
    </location>
</feature>
<evidence type="ECO:0000256" key="1">
    <source>
        <dbReference type="SAM" id="MobiDB-lite"/>
    </source>
</evidence>
<organism evidence="2 3">
    <name type="scientific">Gordonia jinhuaensis</name>
    <dbReference type="NCBI Taxonomy" id="1517702"/>
    <lineage>
        <taxon>Bacteria</taxon>
        <taxon>Bacillati</taxon>
        <taxon>Actinomycetota</taxon>
        <taxon>Actinomycetes</taxon>
        <taxon>Mycobacteriales</taxon>
        <taxon>Gordoniaceae</taxon>
        <taxon>Gordonia</taxon>
    </lineage>
</organism>
<dbReference type="Proteomes" id="UP000621454">
    <property type="component" value="Unassembled WGS sequence"/>
</dbReference>
<gene>
    <name evidence="2" type="ORF">GCM10011489_38860</name>
</gene>
<feature type="compositionally biased region" description="Basic and acidic residues" evidence="1">
    <location>
        <begin position="71"/>
        <end position="85"/>
    </location>
</feature>
<dbReference type="AlphaFoldDB" id="A0A916X0B3"/>
<feature type="compositionally biased region" description="Low complexity" evidence="1">
    <location>
        <begin position="28"/>
        <end position="48"/>
    </location>
</feature>
<feature type="compositionally biased region" description="Basic and acidic residues" evidence="1">
    <location>
        <begin position="110"/>
        <end position="133"/>
    </location>
</feature>